<protein>
    <submittedName>
        <fullName evidence="1">Uncharacterized protein</fullName>
    </submittedName>
</protein>
<evidence type="ECO:0000313" key="1">
    <source>
        <dbReference type="EMBL" id="CAE8595438.1"/>
    </source>
</evidence>
<dbReference type="Proteomes" id="UP000654075">
    <property type="component" value="Unassembled WGS sequence"/>
</dbReference>
<keyword evidence="2" id="KW-1185">Reference proteome</keyword>
<accession>A0A813EBV1</accession>
<reference evidence="1" key="1">
    <citation type="submission" date="2021-02" db="EMBL/GenBank/DDBJ databases">
        <authorList>
            <person name="Dougan E. K."/>
            <person name="Rhodes N."/>
            <person name="Thang M."/>
            <person name="Chan C."/>
        </authorList>
    </citation>
    <scope>NUCLEOTIDE SEQUENCE</scope>
</reference>
<dbReference type="AlphaFoldDB" id="A0A813EBV1"/>
<name>A0A813EBV1_POLGL</name>
<dbReference type="EMBL" id="CAJNNV010007835">
    <property type="protein sequence ID" value="CAE8595438.1"/>
    <property type="molecule type" value="Genomic_DNA"/>
</dbReference>
<feature type="non-terminal residue" evidence="1">
    <location>
        <position position="1"/>
    </location>
</feature>
<gene>
    <name evidence="1" type="ORF">PGLA1383_LOCUS13949</name>
</gene>
<evidence type="ECO:0000313" key="2">
    <source>
        <dbReference type="Proteomes" id="UP000654075"/>
    </source>
</evidence>
<sequence length="108" mass="12272">VLLNPVESQRPASFPAADAPDQFKARMFFFLDLFYDAEFMNDMREACYHYPNAEIHAYVPDKTIGTMLDFNGETLEKHLQRGAQTEARFVPDFCAELGLDRGPPGPQI</sequence>
<organism evidence="1 2">
    <name type="scientific">Polarella glacialis</name>
    <name type="common">Dinoflagellate</name>
    <dbReference type="NCBI Taxonomy" id="89957"/>
    <lineage>
        <taxon>Eukaryota</taxon>
        <taxon>Sar</taxon>
        <taxon>Alveolata</taxon>
        <taxon>Dinophyceae</taxon>
        <taxon>Suessiales</taxon>
        <taxon>Suessiaceae</taxon>
        <taxon>Polarella</taxon>
    </lineage>
</organism>
<proteinExistence type="predicted"/>
<feature type="non-terminal residue" evidence="1">
    <location>
        <position position="108"/>
    </location>
</feature>
<comment type="caution">
    <text evidence="1">The sequence shown here is derived from an EMBL/GenBank/DDBJ whole genome shotgun (WGS) entry which is preliminary data.</text>
</comment>